<dbReference type="InterPro" id="IPR010721">
    <property type="entry name" value="UstE-like"/>
</dbReference>
<feature type="transmembrane region" description="Helical" evidence="1">
    <location>
        <begin position="133"/>
        <end position="150"/>
    </location>
</feature>
<dbReference type="PROSITE" id="PS50244">
    <property type="entry name" value="S5A_REDUCTASE"/>
    <property type="match status" value="1"/>
</dbReference>
<dbReference type="Proteomes" id="UP000193944">
    <property type="component" value="Unassembled WGS sequence"/>
</dbReference>
<dbReference type="Pfam" id="PF06966">
    <property type="entry name" value="DUF1295"/>
    <property type="match status" value="1"/>
</dbReference>
<evidence type="ECO:0000313" key="3">
    <source>
        <dbReference type="Proteomes" id="UP000193944"/>
    </source>
</evidence>
<feature type="transmembrane region" description="Helical" evidence="1">
    <location>
        <begin position="6"/>
        <end position="23"/>
    </location>
</feature>
<dbReference type="PANTHER" id="PTHR32251">
    <property type="entry name" value="3-OXO-5-ALPHA-STEROID 4-DEHYDROGENASE"/>
    <property type="match status" value="1"/>
</dbReference>
<name>A0A1Y1X6M8_9FUNG</name>
<dbReference type="Gene3D" id="1.20.120.1630">
    <property type="match status" value="1"/>
</dbReference>
<organism evidence="2 3">
    <name type="scientific">Anaeromyces robustus</name>
    <dbReference type="NCBI Taxonomy" id="1754192"/>
    <lineage>
        <taxon>Eukaryota</taxon>
        <taxon>Fungi</taxon>
        <taxon>Fungi incertae sedis</taxon>
        <taxon>Chytridiomycota</taxon>
        <taxon>Chytridiomycota incertae sedis</taxon>
        <taxon>Neocallimastigomycetes</taxon>
        <taxon>Neocallimastigales</taxon>
        <taxon>Neocallimastigaceae</taxon>
        <taxon>Anaeromyces</taxon>
    </lineage>
</organism>
<evidence type="ECO:0000313" key="2">
    <source>
        <dbReference type="EMBL" id="ORX81362.1"/>
    </source>
</evidence>
<gene>
    <name evidence="2" type="ORF">BCR32DRAFT_327322</name>
</gene>
<accession>A0A1Y1X6M8</accession>
<dbReference type="PANTHER" id="PTHR32251:SF15">
    <property type="entry name" value="3-OXO-5-ALPHA-STEROID 4-DEHYDROGENASE (DUF1295)"/>
    <property type="match status" value="1"/>
</dbReference>
<feature type="transmembrane region" description="Helical" evidence="1">
    <location>
        <begin position="179"/>
        <end position="197"/>
    </location>
</feature>
<keyword evidence="1" id="KW-0812">Transmembrane</keyword>
<keyword evidence="3" id="KW-1185">Reference proteome</keyword>
<reference evidence="2 3" key="1">
    <citation type="submission" date="2016-08" db="EMBL/GenBank/DDBJ databases">
        <title>A Parts List for Fungal Cellulosomes Revealed by Comparative Genomics.</title>
        <authorList>
            <consortium name="DOE Joint Genome Institute"/>
            <person name="Haitjema C.H."/>
            <person name="Gilmore S.P."/>
            <person name="Henske J.K."/>
            <person name="Solomon K.V."/>
            <person name="De Groot R."/>
            <person name="Kuo A."/>
            <person name="Mondo S.J."/>
            <person name="Salamov A.A."/>
            <person name="Labutti K."/>
            <person name="Zhao Z."/>
            <person name="Chiniquy J."/>
            <person name="Barry K."/>
            <person name="Brewer H.M."/>
            <person name="Purvine S.O."/>
            <person name="Wright A.T."/>
            <person name="Boxma B."/>
            <person name="Van Alen T."/>
            <person name="Hackstein J.H."/>
            <person name="Baker S.E."/>
            <person name="Grigoriev I.V."/>
            <person name="O'Malley M.A."/>
        </authorList>
    </citation>
    <scope>NUCLEOTIDE SEQUENCE [LARGE SCALE GENOMIC DNA]</scope>
    <source>
        <strain evidence="2 3">S4</strain>
    </source>
</reference>
<dbReference type="GO" id="GO:0016020">
    <property type="term" value="C:membrane"/>
    <property type="evidence" value="ECO:0007669"/>
    <property type="project" value="TreeGrafter"/>
</dbReference>
<dbReference type="OrthoDB" id="201504at2759"/>
<evidence type="ECO:0000256" key="1">
    <source>
        <dbReference type="SAM" id="Phobius"/>
    </source>
</evidence>
<keyword evidence="1" id="KW-1133">Transmembrane helix</keyword>
<feature type="transmembrane region" description="Helical" evidence="1">
    <location>
        <begin position="203"/>
        <end position="221"/>
    </location>
</feature>
<reference evidence="2 3" key="2">
    <citation type="submission" date="2016-08" db="EMBL/GenBank/DDBJ databases">
        <title>Pervasive Adenine N6-methylation of Active Genes in Fungi.</title>
        <authorList>
            <consortium name="DOE Joint Genome Institute"/>
            <person name="Mondo S.J."/>
            <person name="Dannebaum R.O."/>
            <person name="Kuo R.C."/>
            <person name="Labutti K."/>
            <person name="Haridas S."/>
            <person name="Kuo A."/>
            <person name="Salamov A."/>
            <person name="Ahrendt S.R."/>
            <person name="Lipzen A."/>
            <person name="Sullivan W."/>
            <person name="Andreopoulos W.B."/>
            <person name="Clum A."/>
            <person name="Lindquist E."/>
            <person name="Daum C."/>
            <person name="Ramamoorthy G.K."/>
            <person name="Gryganskyi A."/>
            <person name="Culley D."/>
            <person name="Magnuson J.K."/>
            <person name="James T.Y."/>
            <person name="O'Malley M.A."/>
            <person name="Stajich J.E."/>
            <person name="Spatafora J.W."/>
            <person name="Visel A."/>
            <person name="Grigoriev I.V."/>
        </authorList>
    </citation>
    <scope>NUCLEOTIDE SEQUENCE [LARGE SCALE GENOMIC DNA]</scope>
    <source>
        <strain evidence="2 3">S4</strain>
    </source>
</reference>
<feature type="transmembrane region" description="Helical" evidence="1">
    <location>
        <begin position="54"/>
        <end position="76"/>
    </location>
</feature>
<keyword evidence="1" id="KW-0472">Membrane</keyword>
<dbReference type="EMBL" id="MCFG01000120">
    <property type="protein sequence ID" value="ORX81362.1"/>
    <property type="molecule type" value="Genomic_DNA"/>
</dbReference>
<protein>
    <submittedName>
        <fullName evidence="2">Uncharacterized protein</fullName>
    </submittedName>
</protein>
<dbReference type="AlphaFoldDB" id="A0A1Y1X6M8"/>
<comment type="caution">
    <text evidence="2">The sequence shown here is derived from an EMBL/GenBank/DDBJ whole genome shotgun (WGS) entry which is preliminary data.</text>
</comment>
<proteinExistence type="predicted"/>
<sequence>MDQLSLLGLLTLLALGLSSCGFYKFVYFFSLGYGFSISGIGIALLIIYRKTLTFWTILLCILLILYGIRLSGYLLLREIKSAAYRNILKTDAKQDAPFKVKIFVWTSVAILFISMTSPVIYRMNNQNSDDFMAIIGFLISAFGFFIEVLADHQKTQVKKRDSKMFASEGLYKIVRCPNYFGELVIWFGILISGFTIYNSIIQWIIALLGYTGITFVMFSGARRLEIRQDKSYGNNPNYQEYKMNTRILIPFLPIYTVKKYKWLVA</sequence>
<feature type="transmembrane region" description="Helical" evidence="1">
    <location>
        <begin position="30"/>
        <end position="48"/>
    </location>
</feature>
<feature type="transmembrane region" description="Helical" evidence="1">
    <location>
        <begin position="102"/>
        <end position="121"/>
    </location>
</feature>